<dbReference type="InterPro" id="IPR017871">
    <property type="entry name" value="ABC_transporter-like_CS"/>
</dbReference>
<organism evidence="11 12">
    <name type="scientific">Mycoplasmopsis edwardii</name>
    <dbReference type="NCBI Taxonomy" id="53558"/>
    <lineage>
        <taxon>Bacteria</taxon>
        <taxon>Bacillati</taxon>
        <taxon>Mycoplasmatota</taxon>
        <taxon>Mycoplasmoidales</taxon>
        <taxon>Metamycoplasmataceae</taxon>
        <taxon>Mycoplasmopsis</taxon>
    </lineage>
</organism>
<comment type="subcellular location">
    <subcellularLocation>
        <location evidence="1">Cell membrane</location>
        <topology evidence="1">Multi-pass membrane protein</topology>
    </subcellularLocation>
</comment>
<evidence type="ECO:0000256" key="9">
    <source>
        <dbReference type="ARBA" id="ARBA00023136"/>
    </source>
</evidence>
<dbReference type="SUPFAM" id="SSF52540">
    <property type="entry name" value="P-loop containing nucleoside triphosphate hydrolases"/>
    <property type="match status" value="1"/>
</dbReference>
<dbReference type="InterPro" id="IPR003593">
    <property type="entry name" value="AAA+_ATPase"/>
</dbReference>
<reference evidence="12" key="1">
    <citation type="submission" date="2018-06" db="EMBL/GenBank/DDBJ databases">
        <authorList>
            <consortium name="Pathogen Informatics"/>
        </authorList>
    </citation>
    <scope>NUCLEOTIDE SEQUENCE [LARGE SCALE GENOMIC DNA]</scope>
    <source>
        <strain evidence="12">NCTC10132</strain>
    </source>
</reference>
<dbReference type="PROSITE" id="PS50893">
    <property type="entry name" value="ABC_TRANSPORTER_2"/>
    <property type="match status" value="1"/>
</dbReference>
<keyword evidence="12" id="KW-1185">Reference proteome</keyword>
<evidence type="ECO:0000259" key="10">
    <source>
        <dbReference type="PROSITE" id="PS50893"/>
    </source>
</evidence>
<keyword evidence="6" id="KW-0547">Nucleotide-binding</keyword>
<dbReference type="Proteomes" id="UP000257559">
    <property type="component" value="Chromosome"/>
</dbReference>
<proteinExistence type="inferred from homology"/>
<sequence>MITFSFIGILNIGFNLFIAKPSAQRIKEILNYQSLIKNSLNPIKDFSIDVIEFKNVSFKHENSDLLVLKNINFVIKKNQTLGILGQTGEGKSTIINLLARFFDVTSGEILINNINIKEYDINKLREKISIVFQDSVLFKGTIRSNLTSFNKNIDDQEIYNALEKSDIYNFVNGLEDKLNHKVEPKGTNFSGGQKQRLSIARALLKQPELLILDDATSAVDATTEKKIKTAINETLGMTKIIISQKISSIKDCDFIAVIEKGKLSALSSHEQLLKTNKTYKNIFESQNSMIEVTNE</sequence>
<dbReference type="InterPro" id="IPR036640">
    <property type="entry name" value="ABC1_TM_sf"/>
</dbReference>
<dbReference type="FunFam" id="3.40.50.300:FF:000221">
    <property type="entry name" value="Multidrug ABC transporter ATP-binding protein"/>
    <property type="match status" value="1"/>
</dbReference>
<evidence type="ECO:0000256" key="6">
    <source>
        <dbReference type="ARBA" id="ARBA00022741"/>
    </source>
</evidence>
<dbReference type="GO" id="GO:0016887">
    <property type="term" value="F:ATP hydrolysis activity"/>
    <property type="evidence" value="ECO:0007669"/>
    <property type="project" value="InterPro"/>
</dbReference>
<dbReference type="GO" id="GO:0005886">
    <property type="term" value="C:plasma membrane"/>
    <property type="evidence" value="ECO:0007669"/>
    <property type="project" value="UniProtKB-SubCell"/>
</dbReference>
<dbReference type="Pfam" id="PF00005">
    <property type="entry name" value="ABC_tran"/>
    <property type="match status" value="1"/>
</dbReference>
<dbReference type="EC" id="3.6.3.-" evidence="11"/>
<evidence type="ECO:0000256" key="2">
    <source>
        <dbReference type="ARBA" id="ARBA00005417"/>
    </source>
</evidence>
<dbReference type="EMBL" id="LS991951">
    <property type="protein sequence ID" value="SYV97304.1"/>
    <property type="molecule type" value="Genomic_DNA"/>
</dbReference>
<keyword evidence="9" id="KW-0472">Membrane</keyword>
<protein>
    <submittedName>
        <fullName evidence="11">ABC-type multidrug/protein/lipid transport system ATPase component</fullName>
        <ecNumber evidence="11">3.6.3.-</ecNumber>
    </submittedName>
</protein>
<dbReference type="InterPro" id="IPR003439">
    <property type="entry name" value="ABC_transporter-like_ATP-bd"/>
</dbReference>
<dbReference type="SMART" id="SM00382">
    <property type="entry name" value="AAA"/>
    <property type="match status" value="1"/>
</dbReference>
<dbReference type="GO" id="GO:0042626">
    <property type="term" value="F:ATPase-coupled transmembrane transporter activity"/>
    <property type="evidence" value="ECO:0007669"/>
    <property type="project" value="TreeGrafter"/>
</dbReference>
<evidence type="ECO:0000256" key="3">
    <source>
        <dbReference type="ARBA" id="ARBA00022448"/>
    </source>
</evidence>
<dbReference type="KEGG" id="medw:NCTC10132_00669"/>
<dbReference type="PANTHER" id="PTHR24221:SF503">
    <property type="entry name" value="MITOCHONDRIAL POTASSIUM CHANNEL ATP-BINDING SUBUNIT"/>
    <property type="match status" value="1"/>
</dbReference>
<evidence type="ECO:0000256" key="8">
    <source>
        <dbReference type="ARBA" id="ARBA00022989"/>
    </source>
</evidence>
<dbReference type="GO" id="GO:0005524">
    <property type="term" value="F:ATP binding"/>
    <property type="evidence" value="ECO:0007669"/>
    <property type="project" value="UniProtKB-KW"/>
</dbReference>
<dbReference type="InterPro" id="IPR039421">
    <property type="entry name" value="Type_1_exporter"/>
</dbReference>
<dbReference type="AlphaFoldDB" id="A0A3B0PVF6"/>
<evidence type="ECO:0000256" key="4">
    <source>
        <dbReference type="ARBA" id="ARBA00022475"/>
    </source>
</evidence>
<comment type="similarity">
    <text evidence="2">Belongs to the ABC transporter superfamily.</text>
</comment>
<evidence type="ECO:0000313" key="12">
    <source>
        <dbReference type="Proteomes" id="UP000257559"/>
    </source>
</evidence>
<gene>
    <name evidence="11" type="primary">mldB1_2</name>
    <name evidence="11" type="ORF">NCTC10132_00669</name>
</gene>
<dbReference type="InterPro" id="IPR027417">
    <property type="entry name" value="P-loop_NTPase"/>
</dbReference>
<keyword evidence="5" id="KW-0812">Transmembrane</keyword>
<keyword evidence="11" id="KW-0378">Hydrolase</keyword>
<keyword evidence="7" id="KW-0067">ATP-binding</keyword>
<evidence type="ECO:0000256" key="5">
    <source>
        <dbReference type="ARBA" id="ARBA00022692"/>
    </source>
</evidence>
<dbReference type="PANTHER" id="PTHR24221">
    <property type="entry name" value="ATP-BINDING CASSETTE SUB-FAMILY B"/>
    <property type="match status" value="1"/>
</dbReference>
<keyword evidence="4" id="KW-1003">Cell membrane</keyword>
<keyword evidence="8" id="KW-1133">Transmembrane helix</keyword>
<dbReference type="PROSITE" id="PS00211">
    <property type="entry name" value="ABC_TRANSPORTER_1"/>
    <property type="match status" value="1"/>
</dbReference>
<keyword evidence="3" id="KW-0813">Transport</keyword>
<dbReference type="Gene3D" id="1.20.1560.10">
    <property type="entry name" value="ABC transporter type 1, transmembrane domain"/>
    <property type="match status" value="1"/>
</dbReference>
<evidence type="ECO:0000313" key="11">
    <source>
        <dbReference type="EMBL" id="SYV97304.1"/>
    </source>
</evidence>
<evidence type="ECO:0000256" key="1">
    <source>
        <dbReference type="ARBA" id="ARBA00004651"/>
    </source>
</evidence>
<feature type="domain" description="ABC transporter" evidence="10">
    <location>
        <begin position="51"/>
        <end position="285"/>
    </location>
</feature>
<dbReference type="Gene3D" id="3.40.50.300">
    <property type="entry name" value="P-loop containing nucleotide triphosphate hydrolases"/>
    <property type="match status" value="1"/>
</dbReference>
<name>A0A3B0PVF6_9BACT</name>
<evidence type="ECO:0000256" key="7">
    <source>
        <dbReference type="ARBA" id="ARBA00022840"/>
    </source>
</evidence>
<accession>A0A3B0PVF6</accession>